<organism evidence="4 5">
    <name type="scientific">Leptobacterium flavescens</name>
    <dbReference type="NCBI Taxonomy" id="472055"/>
    <lineage>
        <taxon>Bacteria</taxon>
        <taxon>Pseudomonadati</taxon>
        <taxon>Bacteroidota</taxon>
        <taxon>Flavobacteriia</taxon>
        <taxon>Flavobacteriales</taxon>
        <taxon>Flavobacteriaceae</taxon>
        <taxon>Leptobacterium</taxon>
    </lineage>
</organism>
<evidence type="ECO:0000256" key="2">
    <source>
        <dbReference type="SAM" id="SignalP"/>
    </source>
</evidence>
<gene>
    <name evidence="4" type="ORF">GWK08_14250</name>
</gene>
<reference evidence="4 5" key="1">
    <citation type="submission" date="2020-01" db="EMBL/GenBank/DDBJ databases">
        <title>Leptobacterium flavescens.</title>
        <authorList>
            <person name="Wang G."/>
        </authorList>
    </citation>
    <scope>NUCLEOTIDE SEQUENCE [LARGE SCALE GENOMIC DNA]</scope>
    <source>
        <strain evidence="4 5">KCTC 22160</strain>
    </source>
</reference>
<sequence length="130" mass="14610">MKKNYLLTFIALLVMHLSIGQSDLYQDSPPDFIDADRFSVEAVSDSDPDQQKEIDGFKMYPNPVTNGLLTITSNRNLTKNIRIYNVLGKEVMRTTLTTTNTLNVSTLVPGVYLLKVTEANSQSIRKLVIK</sequence>
<accession>A0A6P0UUW7</accession>
<feature type="chain" id="PRO_5026907679" evidence="2">
    <location>
        <begin position="21"/>
        <end position="130"/>
    </location>
</feature>
<comment type="caution">
    <text evidence="4">The sequence shown here is derived from an EMBL/GenBank/DDBJ whole genome shotgun (WGS) entry which is preliminary data.</text>
</comment>
<proteinExistence type="predicted"/>
<keyword evidence="5" id="KW-1185">Reference proteome</keyword>
<keyword evidence="1 2" id="KW-0732">Signal</keyword>
<dbReference type="NCBIfam" id="TIGR04183">
    <property type="entry name" value="Por_Secre_tail"/>
    <property type="match status" value="1"/>
</dbReference>
<name>A0A6P0UUW7_9FLAO</name>
<dbReference type="EMBL" id="JAABOO010000003">
    <property type="protein sequence ID" value="NER14613.1"/>
    <property type="molecule type" value="Genomic_DNA"/>
</dbReference>
<evidence type="ECO:0000259" key="3">
    <source>
        <dbReference type="Pfam" id="PF18962"/>
    </source>
</evidence>
<feature type="domain" description="Secretion system C-terminal sorting" evidence="3">
    <location>
        <begin position="59"/>
        <end position="129"/>
    </location>
</feature>
<dbReference type="RefSeq" id="WP_163607898.1">
    <property type="nucleotide sequence ID" value="NZ_JAABOO010000003.1"/>
</dbReference>
<protein>
    <submittedName>
        <fullName evidence="4">T9SS type A sorting domain-containing protein</fullName>
    </submittedName>
</protein>
<evidence type="ECO:0000256" key="1">
    <source>
        <dbReference type="ARBA" id="ARBA00022729"/>
    </source>
</evidence>
<dbReference type="InterPro" id="IPR026444">
    <property type="entry name" value="Secre_tail"/>
</dbReference>
<evidence type="ECO:0000313" key="5">
    <source>
        <dbReference type="Proteomes" id="UP000468581"/>
    </source>
</evidence>
<dbReference type="Pfam" id="PF18962">
    <property type="entry name" value="Por_Secre_tail"/>
    <property type="match status" value="1"/>
</dbReference>
<evidence type="ECO:0000313" key="4">
    <source>
        <dbReference type="EMBL" id="NER14613.1"/>
    </source>
</evidence>
<dbReference type="AlphaFoldDB" id="A0A6P0UUW7"/>
<feature type="signal peptide" evidence="2">
    <location>
        <begin position="1"/>
        <end position="20"/>
    </location>
</feature>
<dbReference type="Proteomes" id="UP000468581">
    <property type="component" value="Unassembled WGS sequence"/>
</dbReference>